<feature type="transmembrane region" description="Helical" evidence="10">
    <location>
        <begin position="240"/>
        <end position="259"/>
    </location>
</feature>
<keyword evidence="4 8" id="KW-0611">Plant defense</keyword>
<keyword evidence="8" id="KW-0112">Calmodulin-binding</keyword>
<evidence type="ECO:0000256" key="10">
    <source>
        <dbReference type="SAM" id="Phobius"/>
    </source>
</evidence>
<comment type="caution">
    <text evidence="11">The sequence shown here is derived from an EMBL/GenBank/DDBJ whole genome shotgun (WGS) entry which is preliminary data.</text>
</comment>
<keyword evidence="7 8" id="KW-0568">Pathogenesis-related protein</keyword>
<feature type="region of interest" description="Disordered" evidence="9">
    <location>
        <begin position="419"/>
        <end position="451"/>
    </location>
</feature>
<evidence type="ECO:0000256" key="9">
    <source>
        <dbReference type="SAM" id="MobiDB-lite"/>
    </source>
</evidence>
<evidence type="ECO:0000256" key="7">
    <source>
        <dbReference type="ARBA" id="ARBA00023265"/>
    </source>
</evidence>
<dbReference type="Pfam" id="PF03094">
    <property type="entry name" value="Mlo"/>
    <property type="match status" value="1"/>
</dbReference>
<name>A0AAV5HXK4_9ROSI</name>
<evidence type="ECO:0000313" key="11">
    <source>
        <dbReference type="EMBL" id="GKU93608.1"/>
    </source>
</evidence>
<evidence type="ECO:0000256" key="5">
    <source>
        <dbReference type="ARBA" id="ARBA00022989"/>
    </source>
</evidence>
<dbReference type="PANTHER" id="PTHR31942:SF89">
    <property type="entry name" value="MLO-LIKE PROTEIN 3"/>
    <property type="match status" value="1"/>
</dbReference>
<dbReference type="EMBL" id="BPVZ01000007">
    <property type="protein sequence ID" value="GKU93608.1"/>
    <property type="molecule type" value="Genomic_DNA"/>
</dbReference>
<accession>A0AAV5HXK4</accession>
<feature type="transmembrane region" description="Helical" evidence="10">
    <location>
        <begin position="368"/>
        <end position="388"/>
    </location>
</feature>
<feature type="compositionally biased region" description="Low complexity" evidence="9">
    <location>
        <begin position="424"/>
        <end position="449"/>
    </location>
</feature>
<dbReference type="InterPro" id="IPR004326">
    <property type="entry name" value="Mlo"/>
</dbReference>
<evidence type="ECO:0000256" key="3">
    <source>
        <dbReference type="ARBA" id="ARBA00022692"/>
    </source>
</evidence>
<dbReference type="PANTHER" id="PTHR31942">
    <property type="entry name" value="MLO-LIKE PROTEIN 1"/>
    <property type="match status" value="1"/>
</dbReference>
<dbReference type="AlphaFoldDB" id="A0AAV5HXK4"/>
<dbReference type="Proteomes" id="UP001054252">
    <property type="component" value="Unassembled WGS sequence"/>
</dbReference>
<evidence type="ECO:0000256" key="2">
    <source>
        <dbReference type="ARBA" id="ARBA00006574"/>
    </source>
</evidence>
<sequence length="511" mass="58100">MIHLISNWLKKHRRTALFEAVEKLKSVLMVLGLMSLILTVNQRGISKICVPTEVADNFLPCRRNTIKTTKAIGSFEPIWANSVHSSFHQRILAVAESSTNCPKGMTSLISPQGINQLSIFICVLAVMQIVYCVMTMALGRAKMRRWESWERETQTVDYQVANDPNRFRFTRQTTFGRRHMSSSTGTSIELWIKCFLQHFFYSVAKIDYLTLRHGFISAHLSANSSFNFQRYIQRSLDDDFQAVVGISPLMWLIVVIFMFVDVHGWNVFLWVSFLPLIIVLVLGTKLQVIVARMALKIQQESSVIKGALLVQPNDDLFWFSHPKFVLTLMHYTLFMNAFEFSFFIWVTWQFGIKSCYHEHTEIIVTRVVLAVTVQVMCSYITLPLYALVTQMGSNFKSTVLENKTANAIKQWHAVVRQRRKKQESSNCHDSSSRGSSSSNRTAGSSNFSSHLHRMPTVAKTSTFPAKHEILEEDNQLTHQGTGPSSCAEIEMPNVTFSIKLSDGITSGKSIV</sequence>
<gene>
    <name evidence="8" type="primary">MLO</name>
    <name evidence="11" type="ORF">SLEP1_g7185</name>
</gene>
<feature type="transmembrane region" description="Helical" evidence="10">
    <location>
        <begin position="265"/>
        <end position="283"/>
    </location>
</feature>
<feature type="transmembrane region" description="Helical" evidence="10">
    <location>
        <begin position="117"/>
        <end position="138"/>
    </location>
</feature>
<evidence type="ECO:0000256" key="1">
    <source>
        <dbReference type="ARBA" id="ARBA00004141"/>
    </source>
</evidence>
<keyword evidence="3 8" id="KW-0812">Transmembrane</keyword>
<dbReference type="GO" id="GO:0016020">
    <property type="term" value="C:membrane"/>
    <property type="evidence" value="ECO:0007669"/>
    <property type="project" value="UniProtKB-SubCell"/>
</dbReference>
<comment type="domain">
    <text evidence="8">The C-terminus contains a calmodulin-binding domain, which binds calmodulin in a calcium-dependent fashion.</text>
</comment>
<comment type="subcellular location">
    <subcellularLocation>
        <location evidence="1 8">Membrane</location>
        <topology evidence="1 8">Multi-pass membrane protein</topology>
    </subcellularLocation>
</comment>
<dbReference type="GO" id="GO:0006952">
    <property type="term" value="P:defense response"/>
    <property type="evidence" value="ECO:0007669"/>
    <property type="project" value="UniProtKB-KW"/>
</dbReference>
<organism evidence="11 12">
    <name type="scientific">Rubroshorea leprosula</name>
    <dbReference type="NCBI Taxonomy" id="152421"/>
    <lineage>
        <taxon>Eukaryota</taxon>
        <taxon>Viridiplantae</taxon>
        <taxon>Streptophyta</taxon>
        <taxon>Embryophyta</taxon>
        <taxon>Tracheophyta</taxon>
        <taxon>Spermatophyta</taxon>
        <taxon>Magnoliopsida</taxon>
        <taxon>eudicotyledons</taxon>
        <taxon>Gunneridae</taxon>
        <taxon>Pentapetalae</taxon>
        <taxon>rosids</taxon>
        <taxon>malvids</taxon>
        <taxon>Malvales</taxon>
        <taxon>Dipterocarpaceae</taxon>
        <taxon>Rubroshorea</taxon>
    </lineage>
</organism>
<keyword evidence="5 8" id="KW-1133">Transmembrane helix</keyword>
<evidence type="ECO:0000256" key="8">
    <source>
        <dbReference type="RuleBase" id="RU280816"/>
    </source>
</evidence>
<proteinExistence type="inferred from homology"/>
<keyword evidence="12" id="KW-1185">Reference proteome</keyword>
<evidence type="ECO:0000256" key="4">
    <source>
        <dbReference type="ARBA" id="ARBA00022821"/>
    </source>
</evidence>
<evidence type="ECO:0000313" key="12">
    <source>
        <dbReference type="Proteomes" id="UP001054252"/>
    </source>
</evidence>
<feature type="transmembrane region" description="Helical" evidence="10">
    <location>
        <begin position="328"/>
        <end position="348"/>
    </location>
</feature>
<comment type="similarity">
    <text evidence="2 8">Belongs to the MLO family.</text>
</comment>
<keyword evidence="6 8" id="KW-0472">Membrane</keyword>
<comment type="function">
    <text evidence="8">May be involved in modulation of pathogen defense and leaf cell death.</text>
</comment>
<protein>
    <recommendedName>
        <fullName evidence="8">MLO-like protein</fullName>
    </recommendedName>
</protein>
<reference evidence="11 12" key="1">
    <citation type="journal article" date="2021" name="Commun. Biol.">
        <title>The genome of Shorea leprosula (Dipterocarpaceae) highlights the ecological relevance of drought in aseasonal tropical rainforests.</title>
        <authorList>
            <person name="Ng K.K.S."/>
            <person name="Kobayashi M.J."/>
            <person name="Fawcett J.A."/>
            <person name="Hatakeyama M."/>
            <person name="Paape T."/>
            <person name="Ng C.H."/>
            <person name="Ang C.C."/>
            <person name="Tnah L.H."/>
            <person name="Lee C.T."/>
            <person name="Nishiyama T."/>
            <person name="Sese J."/>
            <person name="O'Brien M.J."/>
            <person name="Copetti D."/>
            <person name="Mohd Noor M.I."/>
            <person name="Ong R.C."/>
            <person name="Putra M."/>
            <person name="Sireger I.Z."/>
            <person name="Indrioko S."/>
            <person name="Kosugi Y."/>
            <person name="Izuno A."/>
            <person name="Isagi Y."/>
            <person name="Lee S.L."/>
            <person name="Shimizu K.K."/>
        </authorList>
    </citation>
    <scope>NUCLEOTIDE SEQUENCE [LARGE SCALE GENOMIC DNA]</scope>
    <source>
        <strain evidence="11">214</strain>
    </source>
</reference>
<dbReference type="GO" id="GO:0005516">
    <property type="term" value="F:calmodulin binding"/>
    <property type="evidence" value="ECO:0007669"/>
    <property type="project" value="UniProtKB-KW"/>
</dbReference>
<evidence type="ECO:0000256" key="6">
    <source>
        <dbReference type="ARBA" id="ARBA00023136"/>
    </source>
</evidence>